<accession>A0A9P7KYU1</accession>
<dbReference type="Proteomes" id="UP000750502">
    <property type="component" value="Unassembled WGS sequence"/>
</dbReference>
<evidence type="ECO:0008006" key="3">
    <source>
        <dbReference type="Google" id="ProtNLM"/>
    </source>
</evidence>
<gene>
    <name evidence="1" type="ORF">H9Q72_014239</name>
</gene>
<dbReference type="AlphaFoldDB" id="A0A9P7KYU1"/>
<keyword evidence="2" id="KW-1185">Reference proteome</keyword>
<organism evidence="1 2">
    <name type="scientific">Fusarium xylarioides</name>
    <dbReference type="NCBI Taxonomy" id="221167"/>
    <lineage>
        <taxon>Eukaryota</taxon>
        <taxon>Fungi</taxon>
        <taxon>Dikarya</taxon>
        <taxon>Ascomycota</taxon>
        <taxon>Pezizomycotina</taxon>
        <taxon>Sordariomycetes</taxon>
        <taxon>Hypocreomycetidae</taxon>
        <taxon>Hypocreales</taxon>
        <taxon>Nectriaceae</taxon>
        <taxon>Fusarium</taxon>
        <taxon>Fusarium fujikuroi species complex</taxon>
    </lineage>
</organism>
<evidence type="ECO:0000313" key="2">
    <source>
        <dbReference type="Proteomes" id="UP000750502"/>
    </source>
</evidence>
<sequence>MSSTKEPVRVLDVSTLTATATAYINVFRTLDTEALSRVLSDEYSHRFAPISANLPGPMDHHSFIARLKHVGEVMSSFTVNVKQMWPNPSLQQVLVWANSKTNFHGHLRNSDDDEEWTKRGEYMFLMTKNETGEKIMDVLEFVDSKATEGVVGLVARALEKRSSGRS</sequence>
<protein>
    <recommendedName>
        <fullName evidence="3">SnoaL-like domain-containing protein</fullName>
    </recommendedName>
</protein>
<evidence type="ECO:0000313" key="1">
    <source>
        <dbReference type="EMBL" id="KAG5757620.1"/>
    </source>
</evidence>
<name>A0A9P7KYU1_9HYPO</name>
<reference evidence="1" key="1">
    <citation type="journal article" date="2020" name="bioRxiv">
        <title>Historical genomics reveals the evolutionary mechanisms behind multiple outbreaks of the host-specific coffee wilt pathogen Fusarium xylarioides.</title>
        <authorList>
            <person name="Peck D."/>
            <person name="Nowell R.W."/>
            <person name="Flood J."/>
            <person name="Ryan M.J."/>
            <person name="Barraclough T.G."/>
        </authorList>
    </citation>
    <scope>NUCLEOTIDE SEQUENCE</scope>
    <source>
        <strain evidence="1">IMI 127659i</strain>
    </source>
</reference>
<comment type="caution">
    <text evidence="1">The sequence shown here is derived from an EMBL/GenBank/DDBJ whole genome shotgun (WGS) entry which is preliminary data.</text>
</comment>
<dbReference type="OrthoDB" id="3758478at2759"/>
<proteinExistence type="predicted"/>
<dbReference type="EMBL" id="JADFTT010001073">
    <property type="protein sequence ID" value="KAG5757620.1"/>
    <property type="molecule type" value="Genomic_DNA"/>
</dbReference>
<reference evidence="1" key="2">
    <citation type="submission" date="2020-10" db="EMBL/GenBank/DDBJ databases">
        <authorList>
            <person name="Peck L.D."/>
            <person name="Nowell R.W."/>
            <person name="Flood J."/>
            <person name="Ryan M.J."/>
            <person name="Barraclough T.G."/>
        </authorList>
    </citation>
    <scope>NUCLEOTIDE SEQUENCE</scope>
    <source>
        <strain evidence="1">IMI 127659i</strain>
    </source>
</reference>